<dbReference type="GeneID" id="30982995"/>
<dbReference type="GO" id="GO:0051087">
    <property type="term" value="F:protein-folding chaperone binding"/>
    <property type="evidence" value="ECO:0007669"/>
    <property type="project" value="EnsemblFungi"/>
</dbReference>
<organism evidence="9 10">
    <name type="scientific">Suhomyces tanzawaensis NRRL Y-17324</name>
    <dbReference type="NCBI Taxonomy" id="984487"/>
    <lineage>
        <taxon>Eukaryota</taxon>
        <taxon>Fungi</taxon>
        <taxon>Dikarya</taxon>
        <taxon>Ascomycota</taxon>
        <taxon>Saccharomycotina</taxon>
        <taxon>Pichiomycetes</taxon>
        <taxon>Debaryomycetaceae</taxon>
        <taxon>Suhomyces</taxon>
    </lineage>
</organism>
<dbReference type="GO" id="GO:0045050">
    <property type="term" value="P:protein insertion into ER membrane by stop-transfer membrane-anchor sequence"/>
    <property type="evidence" value="ECO:0007669"/>
    <property type="project" value="EnsemblFungi"/>
</dbReference>
<dbReference type="PANTHER" id="PTHR13116">
    <property type="entry name" value="ER MEMBRANE PROTEIN COMPLEX SUBUNIT 3"/>
    <property type="match status" value="1"/>
</dbReference>
<dbReference type="PANTHER" id="PTHR13116:SF5">
    <property type="entry name" value="ER MEMBRANE PROTEIN COMPLEX SUBUNIT 3"/>
    <property type="match status" value="1"/>
</dbReference>
<evidence type="ECO:0000256" key="8">
    <source>
        <dbReference type="SAM" id="Phobius"/>
    </source>
</evidence>
<evidence type="ECO:0000256" key="7">
    <source>
        <dbReference type="PIRNR" id="PIRNR010045"/>
    </source>
</evidence>
<dbReference type="RefSeq" id="XP_020067201.1">
    <property type="nucleotide sequence ID" value="XM_020208859.1"/>
</dbReference>
<evidence type="ECO:0000256" key="4">
    <source>
        <dbReference type="ARBA" id="ARBA00022692"/>
    </source>
</evidence>
<dbReference type="SMART" id="SM01415">
    <property type="entry name" value="DUF106"/>
    <property type="match status" value="1"/>
</dbReference>
<gene>
    <name evidence="9" type="ORF">CANTADRAFT_4119</name>
</gene>
<keyword evidence="10" id="KW-1185">Reference proteome</keyword>
<dbReference type="GO" id="GO:0072546">
    <property type="term" value="C:EMC complex"/>
    <property type="evidence" value="ECO:0007669"/>
    <property type="project" value="EnsemblFungi"/>
</dbReference>
<keyword evidence="6 8" id="KW-0472">Membrane</keyword>
<dbReference type="Pfam" id="PF01956">
    <property type="entry name" value="EMC3_TMCO1"/>
    <property type="match status" value="1"/>
</dbReference>
<proteinExistence type="inferred from homology"/>
<dbReference type="STRING" id="984487.A0A1E4SRE0"/>
<dbReference type="GO" id="GO:0034975">
    <property type="term" value="P:protein folding in endoplasmic reticulum"/>
    <property type="evidence" value="ECO:0007669"/>
    <property type="project" value="TreeGrafter"/>
</dbReference>
<dbReference type="PIRSF" id="PIRSF010045">
    <property type="entry name" value="DUF850_TM_euk"/>
    <property type="match status" value="1"/>
</dbReference>
<protein>
    <recommendedName>
        <fullName evidence="3 7">ER membrane protein complex subunit 3</fullName>
    </recommendedName>
</protein>
<feature type="transmembrane region" description="Helical" evidence="8">
    <location>
        <begin position="14"/>
        <end position="38"/>
    </location>
</feature>
<dbReference type="GO" id="GO:0032977">
    <property type="term" value="F:membrane insertase activity"/>
    <property type="evidence" value="ECO:0007669"/>
    <property type="project" value="EnsemblFungi"/>
</dbReference>
<evidence type="ECO:0000256" key="2">
    <source>
        <dbReference type="ARBA" id="ARBA00005376"/>
    </source>
</evidence>
<keyword evidence="5 8" id="KW-1133">Transmembrane helix</keyword>
<comment type="subcellular location">
    <subcellularLocation>
        <location evidence="1">Membrane</location>
        <topology evidence="1">Multi-pass membrane protein</topology>
    </subcellularLocation>
</comment>
<dbReference type="OrthoDB" id="6745403at2759"/>
<evidence type="ECO:0000313" key="10">
    <source>
        <dbReference type="Proteomes" id="UP000094285"/>
    </source>
</evidence>
<evidence type="ECO:0000256" key="1">
    <source>
        <dbReference type="ARBA" id="ARBA00004141"/>
    </source>
</evidence>
<dbReference type="GO" id="GO:0006644">
    <property type="term" value="P:phospholipid metabolic process"/>
    <property type="evidence" value="ECO:0007669"/>
    <property type="project" value="EnsemblFungi"/>
</dbReference>
<dbReference type="GO" id="GO:0015914">
    <property type="term" value="P:phospholipid transport"/>
    <property type="evidence" value="ECO:0007669"/>
    <property type="project" value="EnsemblFungi"/>
</dbReference>
<keyword evidence="4 8" id="KW-0812">Transmembrane</keyword>
<evidence type="ECO:0000256" key="3">
    <source>
        <dbReference type="ARBA" id="ARBA00020822"/>
    </source>
</evidence>
<sequence length="254" mass="28571">MATPDLILDPALKYWVLLPISFVMVLVGLIRSNVTYLLSPKPKLEPYRAVREKQFLKRAQSFTQNSGVLNAREIRDRQQFLIEKLNSSDFYAKEGEEELDPLSAFADPANNEAMMNMAKGNMMNYIPQTVIMGWVNYFFAGFVIMKLPFPVTDGFKGMLQTGVATPDLNVRYVSSISWYFVNLFGLRPVYSLLMGDKEANELISQQNQQQGMPNIGGPGGPKADKLFKAEAESIQILGHESIFDGIVERVLSEN</sequence>
<dbReference type="Proteomes" id="UP000094285">
    <property type="component" value="Unassembled WGS sequence"/>
</dbReference>
<evidence type="ECO:0000256" key="5">
    <source>
        <dbReference type="ARBA" id="ARBA00022989"/>
    </source>
</evidence>
<comment type="similarity">
    <text evidence="2 7">Belongs to the EMC3 family.</text>
</comment>
<dbReference type="InterPro" id="IPR008568">
    <property type="entry name" value="EMC3"/>
</dbReference>
<feature type="transmembrane region" description="Helical" evidence="8">
    <location>
        <begin position="125"/>
        <end position="145"/>
    </location>
</feature>
<reference evidence="10" key="1">
    <citation type="submission" date="2016-05" db="EMBL/GenBank/DDBJ databases">
        <title>Comparative genomics of biotechnologically important yeasts.</title>
        <authorList>
            <consortium name="DOE Joint Genome Institute"/>
            <person name="Riley R."/>
            <person name="Haridas S."/>
            <person name="Wolfe K.H."/>
            <person name="Lopes M.R."/>
            <person name="Hittinger C.T."/>
            <person name="Goker M."/>
            <person name="Salamov A."/>
            <person name="Wisecaver J."/>
            <person name="Long T.M."/>
            <person name="Aerts A.L."/>
            <person name="Barry K."/>
            <person name="Choi C."/>
            <person name="Clum A."/>
            <person name="Coughlan A.Y."/>
            <person name="Deshpande S."/>
            <person name="Douglass A.P."/>
            <person name="Hanson S.J."/>
            <person name="Klenk H.-P."/>
            <person name="Labutti K."/>
            <person name="Lapidus A."/>
            <person name="Lindquist E."/>
            <person name="Lipzen A."/>
            <person name="Meier-Kolthoff J.P."/>
            <person name="Ohm R.A."/>
            <person name="Otillar R.P."/>
            <person name="Pangilinan J."/>
            <person name="Peng Y."/>
            <person name="Rokas A."/>
            <person name="Rosa C.A."/>
            <person name="Scheuner C."/>
            <person name="Sibirny A.A."/>
            <person name="Slot J.C."/>
            <person name="Stielow J.B."/>
            <person name="Sun H."/>
            <person name="Kurtzman C.P."/>
            <person name="Blackwell M."/>
            <person name="Grigoriev I.V."/>
            <person name="Jeffries T.W."/>
        </authorList>
    </citation>
    <scope>NUCLEOTIDE SEQUENCE [LARGE SCALE GENOMIC DNA]</scope>
    <source>
        <strain evidence="10">NRRL Y-17324</strain>
    </source>
</reference>
<evidence type="ECO:0000313" key="9">
    <source>
        <dbReference type="EMBL" id="ODV82079.1"/>
    </source>
</evidence>
<dbReference type="InterPro" id="IPR002809">
    <property type="entry name" value="EMC3/TMCO1"/>
</dbReference>
<accession>A0A1E4SRE0</accession>
<evidence type="ECO:0000256" key="6">
    <source>
        <dbReference type="ARBA" id="ARBA00023136"/>
    </source>
</evidence>
<name>A0A1E4SRE0_9ASCO</name>
<dbReference type="EMBL" id="KV453909">
    <property type="protein sequence ID" value="ODV82079.1"/>
    <property type="molecule type" value="Genomic_DNA"/>
</dbReference>
<dbReference type="AlphaFoldDB" id="A0A1E4SRE0"/>
<comment type="function">
    <text evidence="7">The EMC seems to be required for efficient folding of proteins in the endoplasmic reticulum (ER).</text>
</comment>